<reference evidence="2" key="2">
    <citation type="journal article" date="2016" name="Front. Microbiol.">
        <title>The Regulatory Protein RosR Affects Rhizobium leguminosarum bv. trifolii Protein Profiles, Cell Surface Properties, and Symbiosis with Clover.</title>
        <authorList>
            <person name="Rachwal K."/>
            <person name="Boguszewska A."/>
            <person name="Kopcinska J."/>
            <person name="Karas M."/>
            <person name="Tchorzewski M."/>
            <person name="Janczarek M."/>
        </authorList>
    </citation>
    <scope>NUCLEOTIDE SEQUENCE</scope>
    <source>
        <strain evidence="2">Rt24.2</strain>
    </source>
</reference>
<keyword evidence="1" id="KW-0812">Transmembrane</keyword>
<feature type="transmembrane region" description="Helical" evidence="1">
    <location>
        <begin position="21"/>
        <end position="39"/>
    </location>
</feature>
<dbReference type="AlphaFoldDB" id="A0A1B8RGR2"/>
<protein>
    <submittedName>
        <fullName evidence="2">Uncharacterized protein</fullName>
    </submittedName>
</protein>
<name>A0A1B8RGR2_RHILT</name>
<keyword evidence="1" id="KW-0472">Membrane</keyword>
<accession>A0A1B8RGR2</accession>
<sequence length="226" mass="25465">MTFATVASFLLMALQAIPLEVWGVLIGGIITMAITAYFAGREHRKQRKSEAIAVALKATLINNSFSHLLHHIKSADNKAKGTTPRVKFDLWTRIPLLSGKLEPIAIEPNELLVFIEAREYELVQELLTLTMRHKSMCDAFNDFADRKIELRSRVTEGTVNGEIVSHSTPLDVTSQIIVMELNTLTKSITDLLPLFRRESAILCKKLTPALRKHLRDKSVPYFREVG</sequence>
<dbReference type="RefSeq" id="WP_065276134.1">
    <property type="nucleotide sequence ID" value="NZ_MAMO01000008.1"/>
</dbReference>
<keyword evidence="1" id="KW-1133">Transmembrane helix</keyword>
<evidence type="ECO:0000313" key="2">
    <source>
        <dbReference type="EMBL" id="AOO89012.1"/>
    </source>
</evidence>
<evidence type="ECO:0000256" key="1">
    <source>
        <dbReference type="SAM" id="Phobius"/>
    </source>
</evidence>
<organism evidence="2">
    <name type="scientific">Rhizobium leguminosarum bv. trifolii</name>
    <dbReference type="NCBI Taxonomy" id="386"/>
    <lineage>
        <taxon>Bacteria</taxon>
        <taxon>Pseudomonadati</taxon>
        <taxon>Pseudomonadota</taxon>
        <taxon>Alphaproteobacteria</taxon>
        <taxon>Hyphomicrobiales</taxon>
        <taxon>Rhizobiaceae</taxon>
        <taxon>Rhizobium/Agrobacterium group</taxon>
        <taxon>Rhizobium</taxon>
    </lineage>
</organism>
<reference evidence="2" key="1">
    <citation type="journal article" date="2015" name="BMC Genomics">
        <title>Transcriptome profiling of a Rhizobium leguminosarum bv. trifolii rosR mutant reveals the role of the transcriptional regulator RosR in motility, synthesis of cell-surface components, and other cellular processes.</title>
        <authorList>
            <person name="Rachwal K."/>
            <person name="Matczynska E."/>
            <person name="Janczarek M."/>
        </authorList>
    </citation>
    <scope>NUCLEOTIDE SEQUENCE</scope>
    <source>
        <strain evidence="2">Rt24.2</strain>
    </source>
</reference>
<dbReference type="EMBL" id="KX486648">
    <property type="protein sequence ID" value="AOO89012.1"/>
    <property type="molecule type" value="Genomic_DNA"/>
</dbReference>
<proteinExistence type="predicted"/>